<name>A0A643BS94_BALPH</name>
<proteinExistence type="predicted"/>
<organism evidence="1 2">
    <name type="scientific">Balaenoptera physalus</name>
    <name type="common">Fin whale</name>
    <name type="synonym">Balaena physalus</name>
    <dbReference type="NCBI Taxonomy" id="9770"/>
    <lineage>
        <taxon>Eukaryota</taxon>
        <taxon>Metazoa</taxon>
        <taxon>Chordata</taxon>
        <taxon>Craniata</taxon>
        <taxon>Vertebrata</taxon>
        <taxon>Euteleostomi</taxon>
        <taxon>Mammalia</taxon>
        <taxon>Eutheria</taxon>
        <taxon>Laurasiatheria</taxon>
        <taxon>Artiodactyla</taxon>
        <taxon>Whippomorpha</taxon>
        <taxon>Cetacea</taxon>
        <taxon>Mysticeti</taxon>
        <taxon>Balaenopteridae</taxon>
        <taxon>Balaenoptera</taxon>
    </lineage>
</organism>
<accession>A0A643BS94</accession>
<evidence type="ECO:0000313" key="2">
    <source>
        <dbReference type="Proteomes" id="UP000437017"/>
    </source>
</evidence>
<dbReference type="EMBL" id="SGJD01005061">
    <property type="protein sequence ID" value="KAB0390773.1"/>
    <property type="molecule type" value="Genomic_DNA"/>
</dbReference>
<gene>
    <name evidence="1" type="ORF">E2I00_006310</name>
</gene>
<sequence>KKIGAPAWNRFDPLDKGQVGPTIGIGGLEGEQCQISSVKEKMKEGRIPHSASDAVPICALGNGTAFGESILDATPCHSTLVTGEQRTAPHQAEGLQGTMQGLMPKKSGIEDLFLKVLFRKFESCHLGNLHLMKDWECKQACSDQWQFDGEGVALSAFQGQHLLPVGVAGRGEGAVLTVLKAYFQDADVVPQHDIDEKRIQSRRKESRKWQRLRRDQEVRKENMDWDVHQCHSDSSRISTWGCVDTQIPTEYEIGSWDISEEGDYVMFRSCLDAASVYVD</sequence>
<feature type="non-terminal residue" evidence="1">
    <location>
        <position position="1"/>
    </location>
</feature>
<comment type="caution">
    <text evidence="1">The sequence shown here is derived from an EMBL/GenBank/DDBJ whole genome shotgun (WGS) entry which is preliminary data.</text>
</comment>
<reference evidence="1 2" key="1">
    <citation type="journal article" date="2019" name="PLoS ONE">
        <title>Genomic analyses reveal an absence of contemporary introgressive admixture between fin whales and blue whales, despite known hybrids.</title>
        <authorList>
            <person name="Westbury M.V."/>
            <person name="Petersen B."/>
            <person name="Lorenzen E.D."/>
        </authorList>
    </citation>
    <scope>NUCLEOTIDE SEQUENCE [LARGE SCALE GENOMIC DNA]</scope>
    <source>
        <strain evidence="1">FinWhale-01</strain>
    </source>
</reference>
<keyword evidence="2" id="KW-1185">Reference proteome</keyword>
<evidence type="ECO:0000313" key="1">
    <source>
        <dbReference type="EMBL" id="KAB0390773.1"/>
    </source>
</evidence>
<dbReference type="Proteomes" id="UP000437017">
    <property type="component" value="Unassembled WGS sequence"/>
</dbReference>
<dbReference type="OrthoDB" id="21144at2759"/>
<protein>
    <submittedName>
        <fullName evidence="1">Uncharacterized protein</fullName>
    </submittedName>
</protein>
<dbReference type="AlphaFoldDB" id="A0A643BS94"/>